<sequence length="255" mass="28259">MSLYRVHLAADALTVCEVHTRRNSRRVVRKALFPFAAPAERPTAMQSMREWMGDAPRGTSQEWVLGIADVRYQLLPWVPDLADQALRSAFAAASFELQFKQDPTLYAIRFATPTYGSAQLAAFVPHSLLAELEAHAEVSKIRLRSIAPALAVVWDRFRTVLQKERGAVHMVDGDRQIVVRHAQGQMTDVLLRPFDTASWETAPLVHETETHGSARIFSASPLPHGSTDMALSLVDGEGFLSKQDASYAFALCGVF</sequence>
<keyword evidence="2" id="KW-1185">Reference proteome</keyword>
<dbReference type="AlphaFoldDB" id="A0A9X8D7B1"/>
<evidence type="ECO:0000313" key="1">
    <source>
        <dbReference type="EMBL" id="RIX83204.1"/>
    </source>
</evidence>
<dbReference type="Proteomes" id="UP000265619">
    <property type="component" value="Unassembled WGS sequence"/>
</dbReference>
<dbReference type="RefSeq" id="WP_119552747.1">
    <property type="nucleotide sequence ID" value="NZ_QXMN01000005.1"/>
</dbReference>
<dbReference type="OrthoDB" id="8841285at2"/>
<protein>
    <submittedName>
        <fullName evidence="1">Uncharacterized protein</fullName>
    </submittedName>
</protein>
<comment type="caution">
    <text evidence="1">The sequence shown here is derived from an EMBL/GenBank/DDBJ whole genome shotgun (WGS) entry which is preliminary data.</text>
</comment>
<gene>
    <name evidence="1" type="ORF">D3H34_07145</name>
</gene>
<name>A0A9X8D7B1_9BURK</name>
<organism evidence="1 2">
    <name type="scientific">Acidovorax cavernicola</name>
    <dbReference type="NCBI Taxonomy" id="1675792"/>
    <lineage>
        <taxon>Bacteria</taxon>
        <taxon>Pseudomonadati</taxon>
        <taxon>Pseudomonadota</taxon>
        <taxon>Betaproteobacteria</taxon>
        <taxon>Burkholderiales</taxon>
        <taxon>Comamonadaceae</taxon>
        <taxon>Acidovorax</taxon>
    </lineage>
</organism>
<evidence type="ECO:0000313" key="2">
    <source>
        <dbReference type="Proteomes" id="UP000265619"/>
    </source>
</evidence>
<proteinExistence type="predicted"/>
<accession>A0A9X8D7B1</accession>
<reference evidence="1 2" key="1">
    <citation type="submission" date="2018-09" db="EMBL/GenBank/DDBJ databases">
        <title>Acidovorax cavernicola nov. sp. isolated from Gruta de las Maravillas (Aracena, Spain).</title>
        <authorList>
            <person name="Jurado V."/>
            <person name="Gutierrez-Patricio S."/>
            <person name="Gonzalez-Pimentel J.L."/>
            <person name="Miller A.Z."/>
            <person name="Laiz L."/>
            <person name="Saiz-Jimenez C."/>
        </authorList>
    </citation>
    <scope>NUCLEOTIDE SEQUENCE [LARGE SCALE GENOMIC DNA]</scope>
    <source>
        <strain evidence="1 2">1011MAR4D40.2</strain>
    </source>
</reference>
<dbReference type="EMBL" id="QXMN01000005">
    <property type="protein sequence ID" value="RIX83204.1"/>
    <property type="molecule type" value="Genomic_DNA"/>
</dbReference>